<evidence type="ECO:0000313" key="3">
    <source>
        <dbReference type="Proteomes" id="UP000032141"/>
    </source>
</evidence>
<name>A0A0D3BVK7_BRAOL</name>
<dbReference type="EnsemblPlants" id="Bo4g090380.1">
    <property type="protein sequence ID" value="Bo4g090380.1"/>
    <property type="gene ID" value="Bo4g090380"/>
</dbReference>
<feature type="compositionally biased region" description="Polar residues" evidence="1">
    <location>
        <begin position="25"/>
        <end position="52"/>
    </location>
</feature>
<sequence>MTVGEHDGESPEASQRTAELPKQIDSPQGQITDIHRTQGTTGENSNLSSEVQSLKEKLDEHSAKRREAQPATVREHCPPTPKSNPQRGR</sequence>
<feature type="region of interest" description="Disordered" evidence="1">
    <location>
        <begin position="1"/>
        <end position="89"/>
    </location>
</feature>
<dbReference type="Proteomes" id="UP000032141">
    <property type="component" value="Chromosome C4"/>
</dbReference>
<reference evidence="2" key="2">
    <citation type="submission" date="2015-03" db="UniProtKB">
        <authorList>
            <consortium name="EnsemblPlants"/>
        </authorList>
    </citation>
    <scope>IDENTIFICATION</scope>
</reference>
<evidence type="ECO:0000256" key="1">
    <source>
        <dbReference type="SAM" id="MobiDB-lite"/>
    </source>
</evidence>
<organism evidence="2 3">
    <name type="scientific">Brassica oleracea var. oleracea</name>
    <dbReference type="NCBI Taxonomy" id="109376"/>
    <lineage>
        <taxon>Eukaryota</taxon>
        <taxon>Viridiplantae</taxon>
        <taxon>Streptophyta</taxon>
        <taxon>Embryophyta</taxon>
        <taxon>Tracheophyta</taxon>
        <taxon>Spermatophyta</taxon>
        <taxon>Magnoliopsida</taxon>
        <taxon>eudicotyledons</taxon>
        <taxon>Gunneridae</taxon>
        <taxon>Pentapetalae</taxon>
        <taxon>rosids</taxon>
        <taxon>malvids</taxon>
        <taxon>Brassicales</taxon>
        <taxon>Brassicaceae</taxon>
        <taxon>Brassiceae</taxon>
        <taxon>Brassica</taxon>
    </lineage>
</organism>
<reference evidence="2 3" key="1">
    <citation type="journal article" date="2014" name="Genome Biol.">
        <title>Transcriptome and methylome profiling reveals relics of genome dominance in the mesopolyploid Brassica oleracea.</title>
        <authorList>
            <person name="Parkin I.A."/>
            <person name="Koh C."/>
            <person name="Tang H."/>
            <person name="Robinson S.J."/>
            <person name="Kagale S."/>
            <person name="Clarke W.E."/>
            <person name="Town C.D."/>
            <person name="Nixon J."/>
            <person name="Krishnakumar V."/>
            <person name="Bidwell S.L."/>
            <person name="Denoeud F."/>
            <person name="Belcram H."/>
            <person name="Links M.G."/>
            <person name="Just J."/>
            <person name="Clarke C."/>
            <person name="Bender T."/>
            <person name="Huebert T."/>
            <person name="Mason A.S."/>
            <person name="Pires J.C."/>
            <person name="Barker G."/>
            <person name="Moore J."/>
            <person name="Walley P.G."/>
            <person name="Manoli S."/>
            <person name="Batley J."/>
            <person name="Edwards D."/>
            <person name="Nelson M.N."/>
            <person name="Wang X."/>
            <person name="Paterson A.H."/>
            <person name="King G."/>
            <person name="Bancroft I."/>
            <person name="Chalhoub B."/>
            <person name="Sharpe A.G."/>
        </authorList>
    </citation>
    <scope>NUCLEOTIDE SEQUENCE</scope>
    <source>
        <strain evidence="2 3">cv. TO1000</strain>
    </source>
</reference>
<dbReference type="Gramene" id="Bo4g090380.1">
    <property type="protein sequence ID" value="Bo4g090380.1"/>
    <property type="gene ID" value="Bo4g090380"/>
</dbReference>
<evidence type="ECO:0000313" key="2">
    <source>
        <dbReference type="EnsemblPlants" id="Bo4g090380.1"/>
    </source>
</evidence>
<proteinExistence type="predicted"/>
<dbReference type="AlphaFoldDB" id="A0A0D3BVK7"/>
<accession>A0A0D3BVK7</accession>
<feature type="compositionally biased region" description="Basic and acidic residues" evidence="1">
    <location>
        <begin position="53"/>
        <end position="77"/>
    </location>
</feature>
<protein>
    <submittedName>
        <fullName evidence="2">Uncharacterized protein</fullName>
    </submittedName>
</protein>
<dbReference type="HOGENOM" id="CLU_2457898_0_0_1"/>
<keyword evidence="3" id="KW-1185">Reference proteome</keyword>